<organism evidence="3 4">
    <name type="scientific">Leuconostoc pseudomesenteroides</name>
    <dbReference type="NCBI Taxonomy" id="33968"/>
    <lineage>
        <taxon>Bacteria</taxon>
        <taxon>Bacillati</taxon>
        <taxon>Bacillota</taxon>
        <taxon>Bacilli</taxon>
        <taxon>Lactobacillales</taxon>
        <taxon>Lactobacillaceae</taxon>
        <taxon>Leuconostoc</taxon>
    </lineage>
</organism>
<gene>
    <name evidence="3" type="ORF">FGL85_08445</name>
</gene>
<dbReference type="AlphaFoldDB" id="A0A5B8T3U6"/>
<feature type="domain" description="Toprim" evidence="2">
    <location>
        <begin position="223"/>
        <end position="318"/>
    </location>
</feature>
<evidence type="ECO:0000313" key="3">
    <source>
        <dbReference type="EMBL" id="QEA42525.1"/>
    </source>
</evidence>
<evidence type="ECO:0000313" key="4">
    <source>
        <dbReference type="Proteomes" id="UP000321296"/>
    </source>
</evidence>
<dbReference type="InterPro" id="IPR013610">
    <property type="entry name" value="ArdC_N"/>
</dbReference>
<dbReference type="PROSITE" id="PS50880">
    <property type="entry name" value="TOPRIM"/>
    <property type="match status" value="1"/>
</dbReference>
<dbReference type="InterPro" id="IPR034154">
    <property type="entry name" value="TOPRIM_DnaG/twinkle"/>
</dbReference>
<evidence type="ECO:0000259" key="2">
    <source>
        <dbReference type="PROSITE" id="PS50880"/>
    </source>
</evidence>
<name>A0A5B8T3U6_LEUPS</name>
<dbReference type="Proteomes" id="UP000321296">
    <property type="component" value="Chromosome"/>
</dbReference>
<dbReference type="InterPro" id="IPR025054">
    <property type="entry name" value="DUF3991"/>
</dbReference>
<dbReference type="EMBL" id="CP042383">
    <property type="protein sequence ID" value="QEA42525.1"/>
    <property type="molecule type" value="Genomic_DNA"/>
</dbReference>
<accession>A0A5B8T3U6</accession>
<dbReference type="InterPro" id="IPR010359">
    <property type="entry name" value="IrrE_HExxH"/>
</dbReference>
<dbReference type="GO" id="GO:0003697">
    <property type="term" value="F:single-stranded DNA binding"/>
    <property type="evidence" value="ECO:0007669"/>
    <property type="project" value="InterPro"/>
</dbReference>
<protein>
    <submittedName>
        <fullName evidence="3">DUF3991 domain-containing protein</fullName>
    </submittedName>
</protein>
<dbReference type="SUPFAM" id="SSF56731">
    <property type="entry name" value="DNA primase core"/>
    <property type="match status" value="1"/>
</dbReference>
<dbReference type="Gene3D" id="3.40.1360.10">
    <property type="match status" value="1"/>
</dbReference>
<feature type="region of interest" description="Disordered" evidence="1">
    <location>
        <begin position="378"/>
        <end position="404"/>
    </location>
</feature>
<dbReference type="Pfam" id="PF08401">
    <property type="entry name" value="ArdcN"/>
    <property type="match status" value="1"/>
</dbReference>
<dbReference type="KEGG" id="lpse:FGL85_08445"/>
<sequence length="756" mass="85017">MAISKEERAQLKLLPIRGYCDWKGIPYTTDTPTELRMVDHDSLVVRTKLNRFVWNSTGVKGDLVDFIHYYELGKSDGDSKGPAIKNQLAYARFVKGENIDVSKLYEDNTPRYKFDYDKVFKTQETNVAKDYLVNQRKLNPQFVDNLLKSGAVVQGSRYREGDKLHQNPVIFPWKDVNGKIVGADRQGTEQDFEHYKKRGTSKKIFAGSDTSTGYNLSFGSGDKTLILFESPIDLLSYAQQNHQDMLKSNATLLSVSGTDAKRGLQYLNDAVAAKQAKFNKIIVAFDNDVAGFKAADYFNQFTFKNAITGESIEIERHIPYTGKDWNEQLKAGPLLGPRVISMHDNAKRLDALKKLAVQETQTGKPDYVDVKMSTIQPVKEVSDTESNKQTNKRRSKADRRKENALKNKQIIQEAMGKVAKYQQDPAELKKLLDFTATGLNYSARNSMLIQLQNPKATLLKGYKQWSADGIQVNKGEKGIKIFGAPTNLKTIIAENGEKIRWSDATPEQKQLANNKQLEVRSVKHYPVETVFDVRQTNATAAQLPSMLPNRPIDLATDKSPKHLDAAYKTLLKFADKLKVPVIDQGVDEQIAKRPMTWQGQAKGAFVQSKTNKDEKYILLRSDLTPTDKIHTLAHEIAHAQLHSLQSQNNWPTAIKETQAELSSYVITKNLGIEPGEKSVDYIAGWSKNLKALEGQNTGKIISQALKASTDVTQYLSDNLSNGEVRQPKTTKLLKPDKLAVVEQNYQAINQTNTRHM</sequence>
<proteinExistence type="predicted"/>
<evidence type="ECO:0000256" key="1">
    <source>
        <dbReference type="SAM" id="MobiDB-lite"/>
    </source>
</evidence>
<dbReference type="Pfam" id="PF13155">
    <property type="entry name" value="Toprim_2"/>
    <property type="match status" value="1"/>
</dbReference>
<dbReference type="InterPro" id="IPR006171">
    <property type="entry name" value="TOPRIM_dom"/>
</dbReference>
<dbReference type="Pfam" id="PF06114">
    <property type="entry name" value="Peptidase_M78"/>
    <property type="match status" value="1"/>
</dbReference>
<dbReference type="CDD" id="cd01029">
    <property type="entry name" value="TOPRIM_primases"/>
    <property type="match status" value="1"/>
</dbReference>
<reference evidence="3 4" key="1">
    <citation type="submission" date="2019-06" db="EMBL/GenBank/DDBJ databases">
        <title>Genome analyses of bacteria isolated from kimchi.</title>
        <authorList>
            <person name="Lee S."/>
            <person name="Ahn S."/>
            <person name="Roh S."/>
        </authorList>
    </citation>
    <scope>NUCLEOTIDE SEQUENCE [LARGE SCALE GENOMIC DNA]</scope>
    <source>
        <strain evidence="3 4">CBA3630</strain>
    </source>
</reference>
<dbReference type="RefSeq" id="WP_071952082.1">
    <property type="nucleotide sequence ID" value="NZ_CP042383.1"/>
</dbReference>
<dbReference type="Pfam" id="PF13154">
    <property type="entry name" value="DUF3991"/>
    <property type="match status" value="1"/>
</dbReference>